<reference evidence="15 16" key="1">
    <citation type="journal article" date="2024" name="Plant Biotechnol. J.">
        <title>Dendrobium thyrsiflorum genome and its molecular insights into genes involved in important horticultural traits.</title>
        <authorList>
            <person name="Chen B."/>
            <person name="Wang J.Y."/>
            <person name="Zheng P.J."/>
            <person name="Li K.L."/>
            <person name="Liang Y.M."/>
            <person name="Chen X.F."/>
            <person name="Zhang C."/>
            <person name="Zhao X."/>
            <person name="He X."/>
            <person name="Zhang G.Q."/>
            <person name="Liu Z.J."/>
            <person name="Xu Q."/>
        </authorList>
    </citation>
    <scope>NUCLEOTIDE SEQUENCE [LARGE SCALE GENOMIC DNA]</scope>
    <source>
        <strain evidence="15">GZMU011</strain>
    </source>
</reference>
<proteinExistence type="inferred from homology"/>
<protein>
    <recommendedName>
        <fullName evidence="3">ubiquitinyl hydrolase 1</fullName>
        <ecNumber evidence="3">3.4.19.12</ecNumber>
    </recommendedName>
</protein>
<feature type="compositionally biased region" description="Low complexity" evidence="12">
    <location>
        <begin position="918"/>
        <end position="927"/>
    </location>
</feature>
<feature type="compositionally biased region" description="Polar residues" evidence="12">
    <location>
        <begin position="972"/>
        <end position="981"/>
    </location>
</feature>
<feature type="domain" description="USP" evidence="13">
    <location>
        <begin position="535"/>
        <end position="840"/>
    </location>
</feature>
<dbReference type="SUPFAM" id="SSF144232">
    <property type="entry name" value="HIT/MYND zinc finger-like"/>
    <property type="match status" value="1"/>
</dbReference>
<evidence type="ECO:0000256" key="6">
    <source>
        <dbReference type="ARBA" id="ARBA00022771"/>
    </source>
</evidence>
<evidence type="ECO:0000259" key="14">
    <source>
        <dbReference type="PROSITE" id="PS50865"/>
    </source>
</evidence>
<feature type="region of interest" description="Disordered" evidence="12">
    <location>
        <begin position="190"/>
        <end position="219"/>
    </location>
</feature>
<feature type="compositionally biased region" description="Basic and acidic residues" evidence="12">
    <location>
        <begin position="854"/>
        <end position="866"/>
    </location>
</feature>
<evidence type="ECO:0000313" key="15">
    <source>
        <dbReference type="EMBL" id="KAL0908636.1"/>
    </source>
</evidence>
<keyword evidence="16" id="KW-1185">Reference proteome</keyword>
<feature type="region of interest" description="Disordered" evidence="12">
    <location>
        <begin position="854"/>
        <end position="896"/>
    </location>
</feature>
<keyword evidence="7" id="KW-0833">Ubl conjugation pathway</keyword>
<dbReference type="InterPro" id="IPR001394">
    <property type="entry name" value="Peptidase_C19_UCH"/>
</dbReference>
<gene>
    <name evidence="15" type="ORF">M5K25_023140</name>
</gene>
<dbReference type="FunFam" id="3.90.70.10:FF:000026">
    <property type="entry name" value="Ubiquitin carboxyl-terminal hydrolase 15"/>
    <property type="match status" value="1"/>
</dbReference>
<dbReference type="GO" id="GO:0006508">
    <property type="term" value="P:proteolysis"/>
    <property type="evidence" value="ECO:0007669"/>
    <property type="project" value="UniProtKB-KW"/>
</dbReference>
<dbReference type="GO" id="GO:0004843">
    <property type="term" value="F:cysteine-type deubiquitinase activity"/>
    <property type="evidence" value="ECO:0007669"/>
    <property type="project" value="UniProtKB-EC"/>
</dbReference>
<dbReference type="CDD" id="cd02661">
    <property type="entry name" value="Peptidase_C19E"/>
    <property type="match status" value="1"/>
</dbReference>
<comment type="similarity">
    <text evidence="2">Belongs to the peptidase C19 family.</text>
</comment>
<organism evidence="15 16">
    <name type="scientific">Dendrobium thyrsiflorum</name>
    <name type="common">Pinecone-like raceme dendrobium</name>
    <name type="synonym">Orchid</name>
    <dbReference type="NCBI Taxonomy" id="117978"/>
    <lineage>
        <taxon>Eukaryota</taxon>
        <taxon>Viridiplantae</taxon>
        <taxon>Streptophyta</taxon>
        <taxon>Embryophyta</taxon>
        <taxon>Tracheophyta</taxon>
        <taxon>Spermatophyta</taxon>
        <taxon>Magnoliopsida</taxon>
        <taxon>Liliopsida</taxon>
        <taxon>Asparagales</taxon>
        <taxon>Orchidaceae</taxon>
        <taxon>Epidendroideae</taxon>
        <taxon>Malaxideae</taxon>
        <taxon>Dendrobiinae</taxon>
        <taxon>Dendrobium</taxon>
    </lineage>
</organism>
<dbReference type="InterPro" id="IPR028889">
    <property type="entry name" value="USP"/>
</dbReference>
<dbReference type="GO" id="GO:0008270">
    <property type="term" value="F:zinc ion binding"/>
    <property type="evidence" value="ECO:0007669"/>
    <property type="project" value="UniProtKB-KW"/>
</dbReference>
<evidence type="ECO:0000256" key="9">
    <source>
        <dbReference type="ARBA" id="ARBA00022807"/>
    </source>
</evidence>
<dbReference type="Pfam" id="PF00443">
    <property type="entry name" value="UCH"/>
    <property type="match status" value="1"/>
</dbReference>
<dbReference type="InterPro" id="IPR050164">
    <property type="entry name" value="Peptidase_C19"/>
</dbReference>
<comment type="caution">
    <text evidence="15">The sequence shown here is derived from an EMBL/GenBank/DDBJ whole genome shotgun (WGS) entry which is preliminary data.</text>
</comment>
<feature type="domain" description="MYND-type" evidence="14">
    <location>
        <begin position="84"/>
        <end position="121"/>
    </location>
</feature>
<evidence type="ECO:0000256" key="7">
    <source>
        <dbReference type="ARBA" id="ARBA00022786"/>
    </source>
</evidence>
<dbReference type="FunFam" id="6.10.140.2220:FF:000006">
    <property type="entry name" value="Ubiquitin carboxyl-terminal hydrolase 15"/>
    <property type="match status" value="1"/>
</dbReference>
<keyword evidence="5" id="KW-0479">Metal-binding</keyword>
<evidence type="ECO:0000256" key="2">
    <source>
        <dbReference type="ARBA" id="ARBA00009085"/>
    </source>
</evidence>
<evidence type="ECO:0000256" key="8">
    <source>
        <dbReference type="ARBA" id="ARBA00022801"/>
    </source>
</evidence>
<evidence type="ECO:0000313" key="16">
    <source>
        <dbReference type="Proteomes" id="UP001552299"/>
    </source>
</evidence>
<dbReference type="PANTHER" id="PTHR24006:SF874">
    <property type="entry name" value="UBIQUITIN CARBOXYL-TERMINAL HYDROLASE 16"/>
    <property type="match status" value="1"/>
</dbReference>
<feature type="compositionally biased region" description="Polar residues" evidence="12">
    <location>
        <begin position="928"/>
        <end position="950"/>
    </location>
</feature>
<dbReference type="PROSITE" id="PS00972">
    <property type="entry name" value="USP_1"/>
    <property type="match status" value="1"/>
</dbReference>
<dbReference type="Proteomes" id="UP001552299">
    <property type="component" value="Unassembled WGS sequence"/>
</dbReference>
<keyword evidence="4" id="KW-0645">Protease</keyword>
<keyword evidence="8" id="KW-0378">Hydrolase</keyword>
<dbReference type="Gene3D" id="6.10.140.2220">
    <property type="match status" value="1"/>
</dbReference>
<evidence type="ECO:0000256" key="4">
    <source>
        <dbReference type="ARBA" id="ARBA00022670"/>
    </source>
</evidence>
<dbReference type="EMBL" id="JANQDX010000017">
    <property type="protein sequence ID" value="KAL0908636.1"/>
    <property type="molecule type" value="Genomic_DNA"/>
</dbReference>
<feature type="compositionally biased region" description="Polar residues" evidence="12">
    <location>
        <begin position="867"/>
        <end position="876"/>
    </location>
</feature>
<comment type="catalytic activity">
    <reaction evidence="1">
        <text>Thiol-dependent hydrolysis of ester, thioester, amide, peptide and isopeptide bonds formed by the C-terminal Gly of ubiquitin (a 76-residue protein attached to proteins as an intracellular targeting signal).</text>
        <dbReference type="EC" id="3.4.19.12"/>
    </reaction>
</comment>
<dbReference type="EC" id="3.4.19.12" evidence="3"/>
<keyword evidence="10" id="KW-0862">Zinc</keyword>
<keyword evidence="9" id="KW-0788">Thiol protease</keyword>
<evidence type="ECO:0000256" key="11">
    <source>
        <dbReference type="PROSITE-ProRule" id="PRU00134"/>
    </source>
</evidence>
<evidence type="ECO:0000256" key="12">
    <source>
        <dbReference type="SAM" id="MobiDB-lite"/>
    </source>
</evidence>
<evidence type="ECO:0000256" key="5">
    <source>
        <dbReference type="ARBA" id="ARBA00022723"/>
    </source>
</evidence>
<dbReference type="PANTHER" id="PTHR24006">
    <property type="entry name" value="UBIQUITIN CARBOXYL-TERMINAL HYDROLASE"/>
    <property type="match status" value="1"/>
</dbReference>
<dbReference type="PROSITE" id="PS50235">
    <property type="entry name" value="USP_3"/>
    <property type="match status" value="1"/>
</dbReference>
<dbReference type="SUPFAM" id="SSF54001">
    <property type="entry name" value="Cysteine proteinases"/>
    <property type="match status" value="1"/>
</dbReference>
<keyword evidence="6 11" id="KW-0863">Zinc-finger</keyword>
<dbReference type="PROSITE" id="PS50865">
    <property type="entry name" value="ZF_MYND_2"/>
    <property type="match status" value="1"/>
</dbReference>
<evidence type="ECO:0000259" key="13">
    <source>
        <dbReference type="PROSITE" id="PS50235"/>
    </source>
</evidence>
<dbReference type="InterPro" id="IPR018200">
    <property type="entry name" value="USP_CS"/>
</dbReference>
<dbReference type="InterPro" id="IPR002893">
    <property type="entry name" value="Znf_MYND"/>
</dbReference>
<dbReference type="PROSITE" id="PS01360">
    <property type="entry name" value="ZF_MYND_1"/>
    <property type="match status" value="1"/>
</dbReference>
<dbReference type="AlphaFoldDB" id="A0ABD0UE40"/>
<dbReference type="InterPro" id="IPR038765">
    <property type="entry name" value="Papain-like_cys_pep_sf"/>
</dbReference>
<sequence>MPDRWDRGWGGAVLLVCFVLFPAIALVVRWKWRLADAKRAEIIRLVRFAAAEAEMSERETAVFASASDPPASVVIGGGAVMSNCAVCHSPTTSRCARCKVVKYCSGKCQIIHWRKGHRDECHPPHVDHFKGQPHFADLKGGQAERNDDHCSAYQNISIMDAGQAEETIIGDSRPEIDGKLDDVESFETSFNKSVPSKSDLSSATYSQNGNVRQKSSASTSKKQFATSLIDSSASADCTLPHLGEIPHVASSNAGLTGAQSGQQHSNASSSYVSFTNPKISFCTILESSKTFVGSEKSTFMNEDAECKLNGPSNMKSCGSNRSLNVRLCQTNNNSRTTSLCSKTSDKFENFNFSENHNECQETVVEIVGSADYNESHTHNNNQIQVDAVLHSKGSLNVSNVKSFSSTASPITLEPTATKDSSFKKSCSVTYGEKNKEQFKFLSSPLAQGPTIVREGPHVVENDPPVSTKSLEVSNSLLNGKTFVGKDAKQISSSPLRHVQPGACNYGCLKYNYKMLFSYDLFIKLYNSDKVWLNPCGLINCGNSCYANAALQCLAFTRPLAAYLLEGLHAKTCPKKEWCFTCALESLLMEANHRKSPLSPVGIISHIHVIGSSFSQGREEDAHEFLRHAIDAMQSACLKEAGPNAVTELAQETTLIQLIFGGYLHSKIKCMRCKGKSERRERMMDLTVEIHGDIETLEIALARFTATEVMEGENKYKCGRCKSYEQAKKQLTILEAPNVLTIALKRYQSGKFGKLNKMVRFPEYLNLAPYMRGSEDKSPVYRLYAVVVHNDVMNAAFSGHYVCYVKNALGKWFKADDSVVKQVEFQEVLSQGAYMLLYARCSPRAPSLLRKEIANKSRLKQNGDSHSSKARSSSNMSHPGLAVTHRGKSQASHSDDPKFGLHDLFDERLRHSKLDISSDTSSLFSCSDEGSSWSAESTKDSATTEDFTESVNGEPGHINCNSPLRFSEDSDGFTCSPNSNGKMDSPDLSPLDSRMDKWIGRKNLPFLHSTKQCRNLTEQSSSRSETNWVSSSEIKPTVLLKRSSRDTTAQTFY</sequence>
<accession>A0ABD0UE40</accession>
<evidence type="ECO:0000256" key="3">
    <source>
        <dbReference type="ARBA" id="ARBA00012759"/>
    </source>
</evidence>
<feature type="region of interest" description="Disordered" evidence="12">
    <location>
        <begin position="918"/>
        <end position="990"/>
    </location>
</feature>
<evidence type="ECO:0000256" key="10">
    <source>
        <dbReference type="ARBA" id="ARBA00022833"/>
    </source>
</evidence>
<evidence type="ECO:0000256" key="1">
    <source>
        <dbReference type="ARBA" id="ARBA00000707"/>
    </source>
</evidence>
<name>A0ABD0UE40_DENTH</name>
<dbReference type="Pfam" id="PF01753">
    <property type="entry name" value="zf-MYND"/>
    <property type="match status" value="1"/>
</dbReference>
<dbReference type="Gene3D" id="3.90.70.10">
    <property type="entry name" value="Cysteine proteinases"/>
    <property type="match status" value="1"/>
</dbReference>